<evidence type="ECO:0000256" key="2">
    <source>
        <dbReference type="SAM" id="Phobius"/>
    </source>
</evidence>
<gene>
    <name evidence="3" type="ORF">PUN28_005709</name>
</gene>
<dbReference type="AlphaFoldDB" id="A0AAW2G5Q0"/>
<proteinExistence type="predicted"/>
<keyword evidence="2" id="KW-0812">Transmembrane</keyword>
<comment type="caution">
    <text evidence="3">The sequence shown here is derived from an EMBL/GenBank/DDBJ whole genome shotgun (WGS) entry which is preliminary data.</text>
</comment>
<name>A0AAW2G5Q0_9HYME</name>
<organism evidence="3 4">
    <name type="scientific">Cardiocondyla obscurior</name>
    <dbReference type="NCBI Taxonomy" id="286306"/>
    <lineage>
        <taxon>Eukaryota</taxon>
        <taxon>Metazoa</taxon>
        <taxon>Ecdysozoa</taxon>
        <taxon>Arthropoda</taxon>
        <taxon>Hexapoda</taxon>
        <taxon>Insecta</taxon>
        <taxon>Pterygota</taxon>
        <taxon>Neoptera</taxon>
        <taxon>Endopterygota</taxon>
        <taxon>Hymenoptera</taxon>
        <taxon>Apocrita</taxon>
        <taxon>Aculeata</taxon>
        <taxon>Formicoidea</taxon>
        <taxon>Formicidae</taxon>
        <taxon>Myrmicinae</taxon>
        <taxon>Cardiocondyla</taxon>
    </lineage>
</organism>
<evidence type="ECO:0008006" key="5">
    <source>
        <dbReference type="Google" id="ProtNLM"/>
    </source>
</evidence>
<feature type="transmembrane region" description="Helical" evidence="2">
    <location>
        <begin position="64"/>
        <end position="85"/>
    </location>
</feature>
<evidence type="ECO:0000313" key="3">
    <source>
        <dbReference type="EMBL" id="KAL0123358.1"/>
    </source>
</evidence>
<keyword evidence="2" id="KW-0472">Membrane</keyword>
<sequence>MNDEESIGYQTVNSKMIKSEMPDGAENSSLPTTTIEETGENNLAEGGDGGSEFDEEKNERYQTAVFTLATFAVVFVLYVSVVYSLSSPPTLSRC</sequence>
<evidence type="ECO:0000256" key="1">
    <source>
        <dbReference type="SAM" id="MobiDB-lite"/>
    </source>
</evidence>
<protein>
    <recommendedName>
        <fullName evidence="5">Transmembrane protein</fullName>
    </recommendedName>
</protein>
<accession>A0AAW2G5Q0</accession>
<keyword evidence="2" id="KW-1133">Transmembrane helix</keyword>
<reference evidence="3 4" key="1">
    <citation type="submission" date="2023-03" db="EMBL/GenBank/DDBJ databases">
        <title>High recombination rates correlate with genetic variation in Cardiocondyla obscurior ants.</title>
        <authorList>
            <person name="Errbii M."/>
        </authorList>
    </citation>
    <scope>NUCLEOTIDE SEQUENCE [LARGE SCALE GENOMIC DNA]</scope>
    <source>
        <strain evidence="3">Alpha-2009</strain>
        <tissue evidence="3">Whole body</tissue>
    </source>
</reference>
<evidence type="ECO:0000313" key="4">
    <source>
        <dbReference type="Proteomes" id="UP001430953"/>
    </source>
</evidence>
<feature type="region of interest" description="Disordered" evidence="1">
    <location>
        <begin position="18"/>
        <end position="57"/>
    </location>
</feature>
<keyword evidence="4" id="KW-1185">Reference proteome</keyword>
<feature type="compositionally biased region" description="Polar residues" evidence="1">
    <location>
        <begin position="26"/>
        <end position="36"/>
    </location>
</feature>
<dbReference type="Proteomes" id="UP001430953">
    <property type="component" value="Unassembled WGS sequence"/>
</dbReference>
<dbReference type="EMBL" id="JADYXP020000005">
    <property type="protein sequence ID" value="KAL0123358.1"/>
    <property type="molecule type" value="Genomic_DNA"/>
</dbReference>